<accession>J5KDD0</accession>
<dbReference type="InterPro" id="IPR014710">
    <property type="entry name" value="RmlC-like_jellyroll"/>
</dbReference>
<dbReference type="Proteomes" id="UP000010116">
    <property type="component" value="Unassembled WGS sequence"/>
</dbReference>
<evidence type="ECO:0000259" key="1">
    <source>
        <dbReference type="Pfam" id="PF07883"/>
    </source>
</evidence>
<dbReference type="EMBL" id="JH611185">
    <property type="protein sequence ID" value="EJP72988.1"/>
    <property type="molecule type" value="Genomic_DNA"/>
</dbReference>
<protein>
    <submittedName>
        <fullName evidence="2">Cupin 2 domain protein</fullName>
    </submittedName>
</protein>
<evidence type="ECO:0000313" key="3">
    <source>
        <dbReference type="Proteomes" id="UP000010116"/>
    </source>
</evidence>
<feature type="domain" description="Cupin type-2" evidence="1">
    <location>
        <begin position="109"/>
        <end position="166"/>
    </location>
</feature>
<dbReference type="SUPFAM" id="SSF51182">
    <property type="entry name" value="RmlC-like cupins"/>
    <property type="match status" value="1"/>
</dbReference>
<sequence length="173" mass="19217">MRRIITGHNSEGKSKIFIDSGPARSIGEDVGGLFEIWNTNSNIIDSTDTTDVADSEIILSPPSNGTKFRYFQINPLPDGVPREILDQMAKEGFAQVHAEHHLVDTTKHPAMHKTESIDYIILLKGDVSLILDEEEVRLQPFDVVVQRGTNHAWVNHGDEPALLIAVLIDAEIK</sequence>
<dbReference type="Pfam" id="PF07883">
    <property type="entry name" value="Cupin_2"/>
    <property type="match status" value="1"/>
</dbReference>
<reference evidence="2 3" key="1">
    <citation type="journal article" date="2012" name="ISME J.">
        <title>Genomic insights to SAR86, an abundant and uncultivated marine bacterial lineage.</title>
        <authorList>
            <person name="Dupont C.L."/>
            <person name="Rusch D.B."/>
            <person name="Yooseph S."/>
            <person name="Lombardo M.J."/>
            <person name="Richter R.A."/>
            <person name="Valas R."/>
            <person name="Novotny M."/>
            <person name="Yee-Greenbaum J."/>
            <person name="Selengut J.D."/>
            <person name="Haft D.H."/>
            <person name="Halpern A.L."/>
            <person name="Lasken R.S."/>
            <person name="Nealson K."/>
            <person name="Friedman R."/>
            <person name="Venter J.C."/>
        </authorList>
    </citation>
    <scope>NUCLEOTIDE SEQUENCE [LARGE SCALE GENOMIC DNA]</scope>
</reference>
<gene>
    <name evidence="2" type="ORF">NT02SARS_0750</name>
</gene>
<evidence type="ECO:0000313" key="2">
    <source>
        <dbReference type="EMBL" id="EJP72988.1"/>
    </source>
</evidence>
<dbReference type="InterPro" id="IPR047142">
    <property type="entry name" value="OryJ/VirC-like"/>
</dbReference>
<dbReference type="HOGENOM" id="CLU_096188_2_0_6"/>
<dbReference type="InterPro" id="IPR013096">
    <property type="entry name" value="Cupin_2"/>
</dbReference>
<name>J5KDD0_9GAMM</name>
<dbReference type="PANTHER" id="PTHR36156:SF2">
    <property type="entry name" value="CUPIN TYPE-2 DOMAIN-CONTAINING PROTEIN"/>
    <property type="match status" value="1"/>
</dbReference>
<organism evidence="2 3">
    <name type="scientific">SAR86 cluster bacterium SAR86B</name>
    <dbReference type="NCBI Taxonomy" id="1123867"/>
    <lineage>
        <taxon>Bacteria</taxon>
        <taxon>Pseudomonadati</taxon>
        <taxon>Pseudomonadota</taxon>
        <taxon>Gammaproteobacteria</taxon>
        <taxon>SAR86 cluster</taxon>
    </lineage>
</organism>
<dbReference type="AlphaFoldDB" id="J5KDD0"/>
<dbReference type="Gene3D" id="2.60.120.10">
    <property type="entry name" value="Jelly Rolls"/>
    <property type="match status" value="1"/>
</dbReference>
<proteinExistence type="predicted"/>
<dbReference type="CDD" id="cd02231">
    <property type="entry name" value="cupin_BLL6423-like"/>
    <property type="match status" value="1"/>
</dbReference>
<dbReference type="PANTHER" id="PTHR36156">
    <property type="entry name" value="SLR2101 PROTEIN"/>
    <property type="match status" value="1"/>
</dbReference>
<dbReference type="InterPro" id="IPR011051">
    <property type="entry name" value="RmlC_Cupin_sf"/>
</dbReference>